<gene>
    <name evidence="2" type="ORF">EUGRSUZ_E03079</name>
</gene>
<accession>A0A059C7H4</accession>
<dbReference type="EMBL" id="KK198757">
    <property type="protein sequence ID" value="KCW74398.1"/>
    <property type="molecule type" value="Genomic_DNA"/>
</dbReference>
<dbReference type="Gramene" id="KCW74398">
    <property type="protein sequence ID" value="KCW74398"/>
    <property type="gene ID" value="EUGRSUZ_E03079"/>
</dbReference>
<reference evidence="2" key="1">
    <citation type="submission" date="2013-07" db="EMBL/GenBank/DDBJ databases">
        <title>The genome of Eucalyptus grandis.</title>
        <authorList>
            <person name="Schmutz J."/>
            <person name="Hayes R."/>
            <person name="Myburg A."/>
            <person name="Tuskan G."/>
            <person name="Grattapaglia D."/>
            <person name="Rokhsar D.S."/>
        </authorList>
    </citation>
    <scope>NUCLEOTIDE SEQUENCE</scope>
    <source>
        <tissue evidence="2">Leaf extractions</tissue>
    </source>
</reference>
<sequence>MAPIVLQRLLFYLSVAWEINKTHMIGFQWIKKYQTLMSNEQDESSNEPFLFWRRTTQIASPKILSHKSGGTMKDMLSSLQWRIHSGISLPFTRISTSCHTDSTRIKHSK</sequence>
<feature type="chain" id="PRO_5001569429" evidence="1">
    <location>
        <begin position="17"/>
        <end position="109"/>
    </location>
</feature>
<organism evidence="2">
    <name type="scientific">Eucalyptus grandis</name>
    <name type="common">Flooded gum</name>
    <dbReference type="NCBI Taxonomy" id="71139"/>
    <lineage>
        <taxon>Eukaryota</taxon>
        <taxon>Viridiplantae</taxon>
        <taxon>Streptophyta</taxon>
        <taxon>Embryophyta</taxon>
        <taxon>Tracheophyta</taxon>
        <taxon>Spermatophyta</taxon>
        <taxon>Magnoliopsida</taxon>
        <taxon>eudicotyledons</taxon>
        <taxon>Gunneridae</taxon>
        <taxon>Pentapetalae</taxon>
        <taxon>rosids</taxon>
        <taxon>malvids</taxon>
        <taxon>Myrtales</taxon>
        <taxon>Myrtaceae</taxon>
        <taxon>Myrtoideae</taxon>
        <taxon>Eucalypteae</taxon>
        <taxon>Eucalyptus</taxon>
    </lineage>
</organism>
<dbReference type="AlphaFoldDB" id="A0A059C7H4"/>
<feature type="signal peptide" evidence="1">
    <location>
        <begin position="1"/>
        <end position="16"/>
    </location>
</feature>
<name>A0A059C7H4_EUCGR</name>
<evidence type="ECO:0000256" key="1">
    <source>
        <dbReference type="SAM" id="SignalP"/>
    </source>
</evidence>
<proteinExistence type="predicted"/>
<dbReference type="InParanoid" id="A0A059C7H4"/>
<protein>
    <submittedName>
        <fullName evidence="2">Uncharacterized protein</fullName>
    </submittedName>
</protein>
<keyword evidence="1" id="KW-0732">Signal</keyword>
<evidence type="ECO:0000313" key="2">
    <source>
        <dbReference type="EMBL" id="KCW74398.1"/>
    </source>
</evidence>